<dbReference type="Pfam" id="PF18759">
    <property type="entry name" value="Plavaka"/>
    <property type="match status" value="1"/>
</dbReference>
<evidence type="ECO:0000313" key="1">
    <source>
        <dbReference type="EMBL" id="KIK13024.1"/>
    </source>
</evidence>
<evidence type="ECO:0008006" key="3">
    <source>
        <dbReference type="Google" id="ProtNLM"/>
    </source>
</evidence>
<dbReference type="STRING" id="765257.A0A0C9YGK8"/>
<reference evidence="1 2" key="1">
    <citation type="submission" date="2014-04" db="EMBL/GenBank/DDBJ databases">
        <authorList>
            <consortium name="DOE Joint Genome Institute"/>
            <person name="Kuo A."/>
            <person name="Kohler A."/>
            <person name="Costa M.D."/>
            <person name="Nagy L.G."/>
            <person name="Floudas D."/>
            <person name="Copeland A."/>
            <person name="Barry K.W."/>
            <person name="Cichocki N."/>
            <person name="Veneault-Fourrey C."/>
            <person name="LaButti K."/>
            <person name="Lindquist E.A."/>
            <person name="Lipzen A."/>
            <person name="Lundell T."/>
            <person name="Morin E."/>
            <person name="Murat C."/>
            <person name="Sun H."/>
            <person name="Tunlid A."/>
            <person name="Henrissat B."/>
            <person name="Grigoriev I.V."/>
            <person name="Hibbett D.S."/>
            <person name="Martin F."/>
            <person name="Nordberg H.P."/>
            <person name="Cantor M.N."/>
            <person name="Hua S.X."/>
        </authorList>
    </citation>
    <scope>NUCLEOTIDE SEQUENCE [LARGE SCALE GENOMIC DNA]</scope>
    <source>
        <strain evidence="1 2">441</strain>
    </source>
</reference>
<keyword evidence="2" id="KW-1185">Reference proteome</keyword>
<evidence type="ECO:0000313" key="2">
    <source>
        <dbReference type="Proteomes" id="UP000054018"/>
    </source>
</evidence>
<feature type="non-terminal residue" evidence="1">
    <location>
        <position position="1"/>
    </location>
</feature>
<dbReference type="Proteomes" id="UP000054018">
    <property type="component" value="Unassembled WGS sequence"/>
</dbReference>
<name>A0A0C9YGK8_9AGAM</name>
<sequence length="90" mass="10333">IIIGSDKTTVSVAMGQNNYWPVYLSIGNIHNNVQQAHWNAIKLLAFLAIPKVAKKYTDDPMFWHFKKQLFHTVMTRIFSTLKDGMTVPQL</sequence>
<dbReference type="InterPro" id="IPR041078">
    <property type="entry name" value="Plavaka"/>
</dbReference>
<protein>
    <recommendedName>
        <fullName evidence="3">Transposase</fullName>
    </recommendedName>
</protein>
<proteinExistence type="predicted"/>
<dbReference type="AlphaFoldDB" id="A0A0C9YGK8"/>
<dbReference type="HOGENOM" id="CLU_006344_13_3_1"/>
<gene>
    <name evidence="1" type="ORF">PISMIDRAFT_42034</name>
</gene>
<dbReference type="OrthoDB" id="3199698at2759"/>
<feature type="non-terminal residue" evidence="1">
    <location>
        <position position="90"/>
    </location>
</feature>
<reference evidence="2" key="2">
    <citation type="submission" date="2015-01" db="EMBL/GenBank/DDBJ databases">
        <title>Evolutionary Origins and Diversification of the Mycorrhizal Mutualists.</title>
        <authorList>
            <consortium name="DOE Joint Genome Institute"/>
            <consortium name="Mycorrhizal Genomics Consortium"/>
            <person name="Kohler A."/>
            <person name="Kuo A."/>
            <person name="Nagy L.G."/>
            <person name="Floudas D."/>
            <person name="Copeland A."/>
            <person name="Barry K.W."/>
            <person name="Cichocki N."/>
            <person name="Veneault-Fourrey C."/>
            <person name="LaButti K."/>
            <person name="Lindquist E.A."/>
            <person name="Lipzen A."/>
            <person name="Lundell T."/>
            <person name="Morin E."/>
            <person name="Murat C."/>
            <person name="Riley R."/>
            <person name="Ohm R."/>
            <person name="Sun H."/>
            <person name="Tunlid A."/>
            <person name="Henrissat B."/>
            <person name="Grigoriev I.V."/>
            <person name="Hibbett D.S."/>
            <person name="Martin F."/>
        </authorList>
    </citation>
    <scope>NUCLEOTIDE SEQUENCE [LARGE SCALE GENOMIC DNA]</scope>
    <source>
        <strain evidence="2">441</strain>
    </source>
</reference>
<accession>A0A0C9YGK8</accession>
<dbReference type="EMBL" id="KN834026">
    <property type="protein sequence ID" value="KIK13024.1"/>
    <property type="molecule type" value="Genomic_DNA"/>
</dbReference>
<organism evidence="1 2">
    <name type="scientific">Pisolithus microcarpus 441</name>
    <dbReference type="NCBI Taxonomy" id="765257"/>
    <lineage>
        <taxon>Eukaryota</taxon>
        <taxon>Fungi</taxon>
        <taxon>Dikarya</taxon>
        <taxon>Basidiomycota</taxon>
        <taxon>Agaricomycotina</taxon>
        <taxon>Agaricomycetes</taxon>
        <taxon>Agaricomycetidae</taxon>
        <taxon>Boletales</taxon>
        <taxon>Sclerodermatineae</taxon>
        <taxon>Pisolithaceae</taxon>
        <taxon>Pisolithus</taxon>
    </lineage>
</organism>